<dbReference type="SMART" id="SM00389">
    <property type="entry name" value="HOX"/>
    <property type="match status" value="1"/>
</dbReference>
<dbReference type="PROSITE" id="PS50071">
    <property type="entry name" value="HOMEOBOX_2"/>
    <property type="match status" value="1"/>
</dbReference>
<evidence type="ECO:0000313" key="7">
    <source>
        <dbReference type="Proteomes" id="UP000001593"/>
    </source>
</evidence>
<evidence type="ECO:0000256" key="2">
    <source>
        <dbReference type="PROSITE-ProRule" id="PRU00108"/>
    </source>
</evidence>
<dbReference type="InterPro" id="IPR050649">
    <property type="entry name" value="Paired_Homeobox_TFs"/>
</dbReference>
<dbReference type="GO" id="GO:0003677">
    <property type="term" value="F:DNA binding"/>
    <property type="evidence" value="ECO:0007669"/>
    <property type="project" value="UniProtKB-UniRule"/>
</dbReference>
<evidence type="ECO:0000313" key="6">
    <source>
        <dbReference type="EMBL" id="EDO32146.1"/>
    </source>
</evidence>
<dbReference type="AlphaFoldDB" id="A7SVX4"/>
<dbReference type="CDD" id="cd00086">
    <property type="entry name" value="homeodomain"/>
    <property type="match status" value="1"/>
</dbReference>
<evidence type="ECO:0000256" key="3">
    <source>
        <dbReference type="RuleBase" id="RU000682"/>
    </source>
</evidence>
<dbReference type="PANTHER" id="PTHR24329">
    <property type="entry name" value="HOMEOBOX PROTEIN ARISTALESS"/>
    <property type="match status" value="1"/>
</dbReference>
<organism evidence="5 7">
    <name type="scientific">Nematostella vectensis</name>
    <name type="common">Starlet sea anemone</name>
    <dbReference type="NCBI Taxonomy" id="45351"/>
    <lineage>
        <taxon>Eukaryota</taxon>
        <taxon>Metazoa</taxon>
        <taxon>Cnidaria</taxon>
        <taxon>Anthozoa</taxon>
        <taxon>Hexacorallia</taxon>
        <taxon>Actiniaria</taxon>
        <taxon>Edwardsiidae</taxon>
        <taxon>Nematostella</taxon>
    </lineage>
</organism>
<feature type="non-terminal residue" evidence="5">
    <location>
        <position position="1"/>
    </location>
</feature>
<evidence type="ECO:0000259" key="4">
    <source>
        <dbReference type="PROSITE" id="PS50071"/>
    </source>
</evidence>
<comment type="subcellular location">
    <subcellularLocation>
        <location evidence="1 2 3">Nucleus</location>
    </subcellularLocation>
</comment>
<keyword evidence="2 3" id="KW-0539">Nucleus</keyword>
<dbReference type="KEGG" id="nve:5503139"/>
<keyword evidence="7" id="KW-1185">Reference proteome</keyword>
<dbReference type="SUPFAM" id="SSF46689">
    <property type="entry name" value="Homeodomain-like"/>
    <property type="match status" value="1"/>
</dbReference>
<feature type="non-terminal residue" evidence="5">
    <location>
        <position position="52"/>
    </location>
</feature>
<proteinExistence type="predicted"/>
<name>A7SVX4_NEMVE</name>
<evidence type="ECO:0000256" key="1">
    <source>
        <dbReference type="ARBA" id="ARBA00004123"/>
    </source>
</evidence>
<keyword evidence="2 3" id="KW-0371">Homeobox</keyword>
<keyword evidence="2 3" id="KW-0238">DNA-binding</keyword>
<dbReference type="EMBL" id="DS469847">
    <property type="protein sequence ID" value="EDO32146.1"/>
    <property type="molecule type" value="Genomic_DNA"/>
</dbReference>
<gene>
    <name evidence="5" type="ORF">NEMVEDRAFT_v1g48953</name>
    <name evidence="6" type="ORF">NEMVEDRAFT_v1g49015</name>
</gene>
<dbReference type="GO" id="GO:0005634">
    <property type="term" value="C:nucleus"/>
    <property type="evidence" value="ECO:0007669"/>
    <property type="project" value="UniProtKB-SubCell"/>
</dbReference>
<reference evidence="5 7" key="1">
    <citation type="journal article" date="2007" name="Science">
        <title>Sea anemone genome reveals ancestral eumetazoan gene repertoire and genomic organization.</title>
        <authorList>
            <person name="Putnam N.H."/>
            <person name="Srivastava M."/>
            <person name="Hellsten U."/>
            <person name="Dirks B."/>
            <person name="Chapman J."/>
            <person name="Salamov A."/>
            <person name="Terry A."/>
            <person name="Shapiro H."/>
            <person name="Lindquist E."/>
            <person name="Kapitonov V.V."/>
            <person name="Jurka J."/>
            <person name="Genikhovich G."/>
            <person name="Grigoriev I.V."/>
            <person name="Lucas S.M."/>
            <person name="Steele R.E."/>
            <person name="Finnerty J.R."/>
            <person name="Technau U."/>
            <person name="Martindale M.Q."/>
            <person name="Rokhsar D.S."/>
        </authorList>
    </citation>
    <scope>NUCLEOTIDE SEQUENCE [LARGE SCALE GENOMIC DNA]</scope>
    <source>
        <strain evidence="5">CH2 x CH6</strain>
        <strain evidence="7">CH2 X CH6</strain>
    </source>
</reference>
<dbReference type="Pfam" id="PF00046">
    <property type="entry name" value="Homeodomain"/>
    <property type="match status" value="1"/>
</dbReference>
<dbReference type="HOGENOM" id="CLU_049543_12_1_1"/>
<dbReference type="InParanoid" id="A7SVX4"/>
<dbReference type="Gene3D" id="1.10.10.60">
    <property type="entry name" value="Homeodomain-like"/>
    <property type="match status" value="1"/>
</dbReference>
<sequence length="52" mass="6242">RRCRTVFSTEQLAILEEGFQKQHFPDNKLRQAIATRAGLPEDRVQVWFQNRR</sequence>
<dbReference type="InterPro" id="IPR009057">
    <property type="entry name" value="Homeodomain-like_sf"/>
</dbReference>
<dbReference type="EMBL" id="DS469847">
    <property type="protein sequence ID" value="EDO32145.1"/>
    <property type="molecule type" value="Genomic_DNA"/>
</dbReference>
<evidence type="ECO:0000313" key="5">
    <source>
        <dbReference type="EMBL" id="EDO32145.1"/>
    </source>
</evidence>
<dbReference type="eggNOG" id="KOG0494">
    <property type="taxonomic scope" value="Eukaryota"/>
</dbReference>
<feature type="domain" description="Homeobox" evidence="4">
    <location>
        <begin position="1"/>
        <end position="52"/>
    </location>
</feature>
<protein>
    <recommendedName>
        <fullName evidence="4">Homeobox domain-containing protein</fullName>
    </recommendedName>
</protein>
<dbReference type="PANTHER" id="PTHR24329:SF543">
    <property type="entry name" value="FI01017P-RELATED"/>
    <property type="match status" value="1"/>
</dbReference>
<dbReference type="Proteomes" id="UP000001593">
    <property type="component" value="Unassembled WGS sequence"/>
</dbReference>
<dbReference type="InterPro" id="IPR001356">
    <property type="entry name" value="HD"/>
</dbReference>
<accession>A7SVX4</accession>